<organism evidence="8 9">
    <name type="scientific">Streptomyces sodiiphilus</name>
    <dbReference type="NCBI Taxonomy" id="226217"/>
    <lineage>
        <taxon>Bacteria</taxon>
        <taxon>Bacillati</taxon>
        <taxon>Actinomycetota</taxon>
        <taxon>Actinomycetes</taxon>
        <taxon>Kitasatosporales</taxon>
        <taxon>Streptomycetaceae</taxon>
        <taxon>Streptomyces</taxon>
    </lineage>
</organism>
<protein>
    <submittedName>
        <fullName evidence="8">Aminotransferase class V-fold PLP-dependent enzyme</fullName>
    </submittedName>
</protein>
<proteinExistence type="inferred from homology"/>
<evidence type="ECO:0000256" key="7">
    <source>
        <dbReference type="SAM" id="MobiDB-lite"/>
    </source>
</evidence>
<dbReference type="GO" id="GO:0008483">
    <property type="term" value="F:transaminase activity"/>
    <property type="evidence" value="ECO:0007669"/>
    <property type="project" value="UniProtKB-KW"/>
</dbReference>
<dbReference type="Pfam" id="PF00282">
    <property type="entry name" value="Pyridoxal_deC"/>
    <property type="match status" value="1"/>
</dbReference>
<evidence type="ECO:0000256" key="1">
    <source>
        <dbReference type="ARBA" id="ARBA00001933"/>
    </source>
</evidence>
<feature type="compositionally biased region" description="Basic and acidic residues" evidence="7">
    <location>
        <begin position="518"/>
        <end position="527"/>
    </location>
</feature>
<dbReference type="SUPFAM" id="SSF53383">
    <property type="entry name" value="PLP-dependent transferases"/>
    <property type="match status" value="1"/>
</dbReference>
<dbReference type="PANTHER" id="PTHR45677">
    <property type="entry name" value="GLUTAMATE DECARBOXYLASE-RELATED"/>
    <property type="match status" value="1"/>
</dbReference>
<comment type="cofactor">
    <cofactor evidence="1 6">
        <name>pyridoxal 5'-phosphate</name>
        <dbReference type="ChEBI" id="CHEBI:597326"/>
    </cofactor>
</comment>
<comment type="similarity">
    <text evidence="2 6">Belongs to the group II decarboxylase family.</text>
</comment>
<dbReference type="InterPro" id="IPR015424">
    <property type="entry name" value="PyrdxlP-dep_Trfase"/>
</dbReference>
<dbReference type="Gene3D" id="3.90.1150.10">
    <property type="entry name" value="Aspartate Aminotransferase, domain 1"/>
    <property type="match status" value="1"/>
</dbReference>
<dbReference type="PANTHER" id="PTHR45677:SF8">
    <property type="entry name" value="CYSTEINE SULFINIC ACID DECARBOXYLASE"/>
    <property type="match status" value="1"/>
</dbReference>
<evidence type="ECO:0000256" key="3">
    <source>
        <dbReference type="ARBA" id="ARBA00022793"/>
    </source>
</evidence>
<feature type="region of interest" description="Disordered" evidence="7">
    <location>
        <begin position="503"/>
        <end position="527"/>
    </location>
</feature>
<dbReference type="InterPro" id="IPR015422">
    <property type="entry name" value="PyrdxlP-dep_Trfase_small"/>
</dbReference>
<evidence type="ECO:0000256" key="6">
    <source>
        <dbReference type="RuleBase" id="RU000382"/>
    </source>
</evidence>
<keyword evidence="4 6" id="KW-0663">Pyridoxal phosphate</keyword>
<accession>A0ABN2NSK2</accession>
<dbReference type="Gene3D" id="3.40.640.10">
    <property type="entry name" value="Type I PLP-dependent aspartate aminotransferase-like (Major domain)"/>
    <property type="match status" value="1"/>
</dbReference>
<evidence type="ECO:0000256" key="4">
    <source>
        <dbReference type="ARBA" id="ARBA00022898"/>
    </source>
</evidence>
<keyword evidence="8" id="KW-0808">Transferase</keyword>
<evidence type="ECO:0000256" key="5">
    <source>
        <dbReference type="ARBA" id="ARBA00023239"/>
    </source>
</evidence>
<dbReference type="EMBL" id="BAAAMJ010000002">
    <property type="protein sequence ID" value="GAA1895636.1"/>
    <property type="molecule type" value="Genomic_DNA"/>
</dbReference>
<keyword evidence="5 6" id="KW-0456">Lyase</keyword>
<name>A0ABN2NSK2_9ACTN</name>
<reference evidence="8 9" key="1">
    <citation type="journal article" date="2019" name="Int. J. Syst. Evol. Microbiol.">
        <title>The Global Catalogue of Microorganisms (GCM) 10K type strain sequencing project: providing services to taxonomists for standard genome sequencing and annotation.</title>
        <authorList>
            <consortium name="The Broad Institute Genomics Platform"/>
            <consortium name="The Broad Institute Genome Sequencing Center for Infectious Disease"/>
            <person name="Wu L."/>
            <person name="Ma J."/>
        </authorList>
    </citation>
    <scope>NUCLEOTIDE SEQUENCE [LARGE SCALE GENOMIC DNA]</scope>
    <source>
        <strain evidence="8 9">JCM 13581</strain>
    </source>
</reference>
<evidence type="ECO:0000313" key="9">
    <source>
        <dbReference type="Proteomes" id="UP001501303"/>
    </source>
</evidence>
<dbReference type="InterPro" id="IPR002129">
    <property type="entry name" value="PyrdxlP-dep_de-COase"/>
</dbReference>
<comment type="caution">
    <text evidence="8">The sequence shown here is derived from an EMBL/GenBank/DDBJ whole genome shotgun (WGS) entry which is preliminary data.</text>
</comment>
<dbReference type="Proteomes" id="UP001501303">
    <property type="component" value="Unassembled WGS sequence"/>
</dbReference>
<keyword evidence="9" id="KW-1185">Reference proteome</keyword>
<gene>
    <name evidence="8" type="ORF">GCM10009716_02120</name>
</gene>
<keyword evidence="8" id="KW-0032">Aminotransferase</keyword>
<sequence>MSMPGHAPPVPAPPTLLEPDLLAADPAGLADVGRLVTELTREAAGALRRRSGPLPAVTPQELARSVDRQLPDGPLPRTGGGRAALHALARACAAGTVDLADPRAAAHLQPPSLTVAAAADVLASVFNASVDTWDSGPYAVELERRVIRALAGLTGFGAGSDGVLTPGGTASNLQALLIARDTVLRDRRDVRGHGLTRLPVRPVVLCSELAHFSVSRACAVLGLGEHAVRPVPADSAYRMTPEALDLALRSLAADELPLAVVATAGTTDFGSVDPLPGIAAVTREHGVRLHVDAAYGGGALFSDRMRPLLAGIEAADTVTLDLHKTAWQPAAASVLLVRDRAGLEATTGLRVAYLNPDDDGEAGYDGLLGHSLQTTRRADVLKVAATFLALGQEGIGSMLEACHDLARHAATAVRSHTRLELVTEPALTTVVFRYLPATTTDPEACDRINGALRRRLLSEGTALIGRTESGGAVRLKLTLLNPQARTTDIDELLAAVVAAGRAVESGTPQPTVPGPAEPADRKETPHE</sequence>
<evidence type="ECO:0000313" key="8">
    <source>
        <dbReference type="EMBL" id="GAA1895636.1"/>
    </source>
</evidence>
<evidence type="ECO:0000256" key="2">
    <source>
        <dbReference type="ARBA" id="ARBA00009533"/>
    </source>
</evidence>
<dbReference type="InterPro" id="IPR015421">
    <property type="entry name" value="PyrdxlP-dep_Trfase_major"/>
</dbReference>
<keyword evidence="3" id="KW-0210">Decarboxylase</keyword>